<dbReference type="GeneID" id="106069093"/>
<evidence type="ECO:0000313" key="9">
    <source>
        <dbReference type="Proteomes" id="UP001165740"/>
    </source>
</evidence>
<dbReference type="OrthoDB" id="3533395at2759"/>
<dbReference type="SMART" id="SM00355">
    <property type="entry name" value="ZnF_C2H2"/>
    <property type="match status" value="3"/>
</dbReference>
<feature type="domain" description="C2H2-type" evidence="8">
    <location>
        <begin position="434"/>
        <end position="463"/>
    </location>
</feature>
<dbReference type="PANTHER" id="PTHR24394">
    <property type="entry name" value="ZINC FINGER PROTEIN"/>
    <property type="match status" value="1"/>
</dbReference>
<accession>A0A9W2ZZW6</accession>
<keyword evidence="4 7" id="KW-0863">Zinc-finger</keyword>
<evidence type="ECO:0000256" key="4">
    <source>
        <dbReference type="ARBA" id="ARBA00022771"/>
    </source>
</evidence>
<reference evidence="10" key="1">
    <citation type="submission" date="2025-08" db="UniProtKB">
        <authorList>
            <consortium name="RefSeq"/>
        </authorList>
    </citation>
    <scope>IDENTIFICATION</scope>
</reference>
<dbReference type="RefSeq" id="XP_055880552.1">
    <property type="nucleotide sequence ID" value="XM_056024577.1"/>
</dbReference>
<evidence type="ECO:0000256" key="3">
    <source>
        <dbReference type="ARBA" id="ARBA00022737"/>
    </source>
</evidence>
<keyword evidence="2" id="KW-0479">Metal-binding</keyword>
<dbReference type="InterPro" id="IPR013087">
    <property type="entry name" value="Znf_C2H2_type"/>
</dbReference>
<organism evidence="9 10">
    <name type="scientific">Biomphalaria glabrata</name>
    <name type="common">Bloodfluke planorb</name>
    <name type="synonym">Freshwater snail</name>
    <dbReference type="NCBI Taxonomy" id="6526"/>
    <lineage>
        <taxon>Eukaryota</taxon>
        <taxon>Metazoa</taxon>
        <taxon>Spiralia</taxon>
        <taxon>Lophotrochozoa</taxon>
        <taxon>Mollusca</taxon>
        <taxon>Gastropoda</taxon>
        <taxon>Heterobranchia</taxon>
        <taxon>Euthyneura</taxon>
        <taxon>Panpulmonata</taxon>
        <taxon>Hygrophila</taxon>
        <taxon>Lymnaeoidea</taxon>
        <taxon>Planorbidae</taxon>
        <taxon>Biomphalaria</taxon>
    </lineage>
</organism>
<evidence type="ECO:0000256" key="5">
    <source>
        <dbReference type="ARBA" id="ARBA00022833"/>
    </source>
</evidence>
<dbReference type="AlphaFoldDB" id="A0A9W2ZZW6"/>
<sequence>MRIRVLQNKAENLHVTNMSRIPKWLFQKDWLCYQDVVKLLENSPSCLEYALAQDCSEEIRNIYKFICTFSPEICHMECKEYRFEEIARHKMRTHLKEHINILKSEENHHDFRTKNQLFKGNKNIQKHKSSLVVNKEISPKKVKMSRKEVSLELSTKTKGLKIYKSKFTKLKVPNKTTMPSVKFEEITQSVDNQFEESFAPCHNQKSEANTTAQEEFKLKEENLFDEELEENDRKNCETQTLYTGKEQETFQYKIATKLFAVDRSQWSTIEKVLDDIVSSESPDENLSQDDREKILVGMKQWMDSVQIYDHQTVSRLQDPLTQAEKTVLESLTTEDWRKLEASHDSESKLRLTVYARMLLRDYECFPRKLKPKYCQHCGKNYTASTSLYSHLVSLSGIRFWVCSKCKDSNMEDATFTRKHSLQYHILKEVGIPRYRCTQPGCNKTHNHTHHQKSHARQHTGEKHYICVIEGCNGRFSNRNTYSRHLLQFHSVELTRNNQLQEIDEKEARLKVYAARLKARERSKCKRLHNNDIVKVPLKSDVLPRKVTIDENILTAAQHFLTEVQLEEDKKNDSTENDTQLNLEKLMRPSASKLLYGIAKDVRNTTCSIEEAKPENNLGGLNLLATVSKYMNFKTCPKEEQEPSEKRDVCSLNRSTSTYLNVKDEMKENNSKELNTMYNCSVLNNDIVQIHTTEEEVSLGGCANLASNYNQGENSTQIFPTNMEDHSIVNSSIRRVSACKTLPNPNAEVFNFNTSPFFPSETSNSFSDFKGTISLLAYDSSPMSASSNCSKVQQESNPSQSRVSTMAANVDINTSKSVVGIDTSVNLVTQNNLEMKNSMNGVNSFSGKIKAKPKGGLNTELLNNNYCSNDSIAKSSQIINISKTDVPLQFKSMTTLSGKTYIVLSSSGKQYKLRQPSVSATSAINSETSSRVLPFSEL</sequence>
<dbReference type="PROSITE" id="PS50157">
    <property type="entry name" value="ZINC_FINGER_C2H2_2"/>
    <property type="match status" value="2"/>
</dbReference>
<dbReference type="GO" id="GO:0008270">
    <property type="term" value="F:zinc ion binding"/>
    <property type="evidence" value="ECO:0007669"/>
    <property type="project" value="UniProtKB-KW"/>
</dbReference>
<dbReference type="SUPFAM" id="SSF57667">
    <property type="entry name" value="beta-beta-alpha zinc fingers"/>
    <property type="match status" value="1"/>
</dbReference>
<evidence type="ECO:0000259" key="8">
    <source>
        <dbReference type="PROSITE" id="PS50157"/>
    </source>
</evidence>
<dbReference type="Proteomes" id="UP001165740">
    <property type="component" value="Chromosome 3"/>
</dbReference>
<comment type="subcellular location">
    <subcellularLocation>
        <location evidence="1">Nucleus</location>
    </subcellularLocation>
</comment>
<gene>
    <name evidence="10" type="primary">LOC106069093</name>
</gene>
<evidence type="ECO:0000313" key="10">
    <source>
        <dbReference type="RefSeq" id="XP_055880552.1"/>
    </source>
</evidence>
<dbReference type="Gene3D" id="3.30.160.60">
    <property type="entry name" value="Classic Zinc Finger"/>
    <property type="match status" value="2"/>
</dbReference>
<keyword evidence="5" id="KW-0862">Zinc</keyword>
<evidence type="ECO:0000256" key="2">
    <source>
        <dbReference type="ARBA" id="ARBA00022723"/>
    </source>
</evidence>
<keyword evidence="9" id="KW-1185">Reference proteome</keyword>
<keyword evidence="6" id="KW-0539">Nucleus</keyword>
<feature type="domain" description="C2H2-type" evidence="8">
    <location>
        <begin position="464"/>
        <end position="494"/>
    </location>
</feature>
<name>A0A9W2ZZW6_BIOGL</name>
<keyword evidence="3" id="KW-0677">Repeat</keyword>
<dbReference type="InterPro" id="IPR036236">
    <property type="entry name" value="Znf_C2H2_sf"/>
</dbReference>
<protein>
    <submittedName>
        <fullName evidence="10">Uncharacterized protein LOC106069093 isoform X1</fullName>
    </submittedName>
</protein>
<dbReference type="PANTHER" id="PTHR24394:SF29">
    <property type="entry name" value="MYONEURIN"/>
    <property type="match status" value="1"/>
</dbReference>
<dbReference type="PROSITE" id="PS00028">
    <property type="entry name" value="ZINC_FINGER_C2H2_1"/>
    <property type="match status" value="1"/>
</dbReference>
<evidence type="ECO:0000256" key="6">
    <source>
        <dbReference type="ARBA" id="ARBA00023242"/>
    </source>
</evidence>
<evidence type="ECO:0000256" key="7">
    <source>
        <dbReference type="PROSITE-ProRule" id="PRU00042"/>
    </source>
</evidence>
<proteinExistence type="predicted"/>
<dbReference type="GO" id="GO:0000981">
    <property type="term" value="F:DNA-binding transcription factor activity, RNA polymerase II-specific"/>
    <property type="evidence" value="ECO:0007669"/>
    <property type="project" value="TreeGrafter"/>
</dbReference>
<dbReference type="GO" id="GO:0005634">
    <property type="term" value="C:nucleus"/>
    <property type="evidence" value="ECO:0007669"/>
    <property type="project" value="UniProtKB-SubCell"/>
</dbReference>
<evidence type="ECO:0000256" key="1">
    <source>
        <dbReference type="ARBA" id="ARBA00004123"/>
    </source>
</evidence>